<dbReference type="Proteomes" id="UP000767327">
    <property type="component" value="Unassembled WGS sequence"/>
</dbReference>
<reference evidence="1" key="2">
    <citation type="submission" date="2020-01" db="EMBL/GenBank/DDBJ databases">
        <authorList>
            <person name="Campanaro S."/>
        </authorList>
    </citation>
    <scope>NUCLEOTIDE SEQUENCE</scope>
    <source>
        <strain evidence="1">AS01afH2WH_6</strain>
    </source>
</reference>
<protein>
    <submittedName>
        <fullName evidence="1">Uncharacterized protein</fullName>
    </submittedName>
</protein>
<dbReference type="AlphaFoldDB" id="A0A971ICH6"/>
<gene>
    <name evidence="1" type="ORF">GXW98_05715</name>
</gene>
<dbReference type="EMBL" id="JAAXZR010000020">
    <property type="protein sequence ID" value="NLT79760.1"/>
    <property type="molecule type" value="Genomic_DNA"/>
</dbReference>
<accession>A0A971ICH6</accession>
<comment type="caution">
    <text evidence="1">The sequence shown here is derived from an EMBL/GenBank/DDBJ whole genome shotgun (WGS) entry which is preliminary data.</text>
</comment>
<organism evidence="1 2">
    <name type="scientific">Bifidobacterium crudilactis</name>
    <dbReference type="NCBI Taxonomy" id="327277"/>
    <lineage>
        <taxon>Bacteria</taxon>
        <taxon>Bacillati</taxon>
        <taxon>Actinomycetota</taxon>
        <taxon>Actinomycetes</taxon>
        <taxon>Bifidobacteriales</taxon>
        <taxon>Bifidobacteriaceae</taxon>
        <taxon>Bifidobacterium</taxon>
    </lineage>
</organism>
<dbReference type="RefSeq" id="WP_273173724.1">
    <property type="nucleotide sequence ID" value="NZ_JAAXZR010000020.1"/>
</dbReference>
<evidence type="ECO:0000313" key="2">
    <source>
        <dbReference type="Proteomes" id="UP000767327"/>
    </source>
</evidence>
<sequence>MNDTTTPDYERRIDDISPLLQWRAITDKQETRKLDEVEHIQELAAGLDLEYRQAVMRNEAADLEYSTAIKQAVTKTLDADLTQIPEPQHTDLHTLRLKLDTQYTAYATRVRKLGQEVCDSLKARAHEQLPQAWDQVARACHNPDIEQAKQTLEQARLAIGDARATSMLWEQLAMLPNTRPESFSNIMGTPMNENQKELDRTNLEYDFLTLEAKHRERDHNPDDHGLLHDIYTRLEELAPHRKLN</sequence>
<evidence type="ECO:0000313" key="1">
    <source>
        <dbReference type="EMBL" id="NLT79760.1"/>
    </source>
</evidence>
<name>A0A971ICH6_9BIFI</name>
<reference evidence="1" key="1">
    <citation type="journal article" date="2020" name="Biotechnol. Biofuels">
        <title>New insights from the biogas microbiome by comprehensive genome-resolved metagenomics of nearly 1600 species originating from multiple anaerobic digesters.</title>
        <authorList>
            <person name="Campanaro S."/>
            <person name="Treu L."/>
            <person name="Rodriguez-R L.M."/>
            <person name="Kovalovszki A."/>
            <person name="Ziels R.M."/>
            <person name="Maus I."/>
            <person name="Zhu X."/>
            <person name="Kougias P.G."/>
            <person name="Basile A."/>
            <person name="Luo G."/>
            <person name="Schluter A."/>
            <person name="Konstantinidis K.T."/>
            <person name="Angelidaki I."/>
        </authorList>
    </citation>
    <scope>NUCLEOTIDE SEQUENCE</scope>
    <source>
        <strain evidence="1">AS01afH2WH_6</strain>
    </source>
</reference>
<proteinExistence type="predicted"/>